<dbReference type="STRING" id="1291052.FC18_GL000303"/>
<comment type="subcellular location">
    <subcellularLocation>
        <location evidence="1">Cell membrane</location>
        <topology evidence="1">Multi-pass membrane protein</topology>
    </subcellularLocation>
</comment>
<feature type="transmembrane region" description="Helical" evidence="8">
    <location>
        <begin position="234"/>
        <end position="253"/>
    </location>
</feature>
<dbReference type="PANTHER" id="PTHR42718">
    <property type="entry name" value="MAJOR FACILITATOR SUPERFAMILY MULTIDRUG TRANSPORTER MFSC"/>
    <property type="match status" value="1"/>
</dbReference>
<feature type="transmembrane region" description="Helical" evidence="8">
    <location>
        <begin position="119"/>
        <end position="141"/>
    </location>
</feature>
<sequence length="492" mass="51975">MITPINKTFVQIMMVVLDLTLVYHNLNKCLINELGANMSKLSKTQANHLFIILLLSCVASSLMQTAMTTVLPAIMTSLQVNAVAGQWLTSAFTLAMGIMIPVTPFLLRRFSTRQVIISGLGLFTIGLVISGLANSLTIMLVGRVLQALASGIFVSITQVAILQLFPHTQTGTYMGIYGLTVGGVPIIAPTLAGYVSDMFGYRAIFFGGAVLTLFTLVLAVLLAKNISATEATRLDWYSFGLSAIGFGGLTLGLDQLTTAPRFATGLLIVAAISLILFVHRQLKAQSPFLSLRPLSNRPFVLALLASMLLYAVMMAGSLLLPIYLQSLRGMTATASGLITLPGSLVMLLWSPIAGKLYDRIGMKPLLIIGSVALTLSCAGLAAVSATTAVWYIVFMYMARMLAVATLMMPLVSWGLAALSERLSADGSAIITTLRTIAGAISMVGATSLMSQFGHGATTYAGINAAFIALSVVAAILVVIAFIAAALKPRPAI</sequence>
<dbReference type="Proteomes" id="UP000051679">
    <property type="component" value="Unassembled WGS sequence"/>
</dbReference>
<dbReference type="PATRIC" id="fig|1291052.5.peg.313"/>
<gene>
    <name evidence="10" type="ORF">FC18_GL000303</name>
</gene>
<feature type="transmembrane region" description="Helical" evidence="8">
    <location>
        <begin position="330"/>
        <end position="352"/>
    </location>
</feature>
<dbReference type="AlphaFoldDB" id="A0A0R1ZJD9"/>
<proteinExistence type="inferred from homology"/>
<keyword evidence="11" id="KW-1185">Reference proteome</keyword>
<keyword evidence="5 8" id="KW-0812">Transmembrane</keyword>
<feature type="transmembrane region" description="Helical" evidence="8">
    <location>
        <begin position="201"/>
        <end position="222"/>
    </location>
</feature>
<evidence type="ECO:0000313" key="11">
    <source>
        <dbReference type="Proteomes" id="UP000051679"/>
    </source>
</evidence>
<organism evidence="10 11">
    <name type="scientific">Lacticaseibacillus sharpeae JCM 1186 = DSM 20505</name>
    <dbReference type="NCBI Taxonomy" id="1291052"/>
    <lineage>
        <taxon>Bacteria</taxon>
        <taxon>Bacillati</taxon>
        <taxon>Bacillota</taxon>
        <taxon>Bacilli</taxon>
        <taxon>Lactobacillales</taxon>
        <taxon>Lactobacillaceae</taxon>
        <taxon>Lacticaseibacillus</taxon>
    </lineage>
</organism>
<feature type="transmembrane region" description="Helical" evidence="8">
    <location>
        <begin position="177"/>
        <end position="195"/>
    </location>
</feature>
<dbReference type="EMBL" id="AYYO01000055">
    <property type="protein sequence ID" value="KRM54498.1"/>
    <property type="molecule type" value="Genomic_DNA"/>
</dbReference>
<dbReference type="GO" id="GO:0022857">
    <property type="term" value="F:transmembrane transporter activity"/>
    <property type="evidence" value="ECO:0007669"/>
    <property type="project" value="InterPro"/>
</dbReference>
<evidence type="ECO:0000256" key="4">
    <source>
        <dbReference type="ARBA" id="ARBA00022475"/>
    </source>
</evidence>
<dbReference type="Pfam" id="PF07690">
    <property type="entry name" value="MFS_1"/>
    <property type="match status" value="1"/>
</dbReference>
<dbReference type="InterPro" id="IPR020846">
    <property type="entry name" value="MFS_dom"/>
</dbReference>
<dbReference type="Gene3D" id="1.20.1720.10">
    <property type="entry name" value="Multidrug resistance protein D"/>
    <property type="match status" value="1"/>
</dbReference>
<evidence type="ECO:0000256" key="8">
    <source>
        <dbReference type="SAM" id="Phobius"/>
    </source>
</evidence>
<feature type="transmembrane region" description="Helical" evidence="8">
    <location>
        <begin position="428"/>
        <end position="450"/>
    </location>
</feature>
<dbReference type="PROSITE" id="PS50850">
    <property type="entry name" value="MFS"/>
    <property type="match status" value="1"/>
</dbReference>
<accession>A0A0R1ZJD9</accession>
<dbReference type="PANTHER" id="PTHR42718:SF9">
    <property type="entry name" value="MAJOR FACILITATOR SUPERFAMILY MULTIDRUG TRANSPORTER MFSC"/>
    <property type="match status" value="1"/>
</dbReference>
<comment type="similarity">
    <text evidence="2">Belongs to the major facilitator superfamily. EmrB family.</text>
</comment>
<feature type="transmembrane region" description="Helical" evidence="8">
    <location>
        <begin position="389"/>
        <end position="416"/>
    </location>
</feature>
<dbReference type="OrthoDB" id="9816041at2"/>
<feature type="transmembrane region" description="Helical" evidence="8">
    <location>
        <begin position="49"/>
        <end position="75"/>
    </location>
</feature>
<feature type="transmembrane region" description="Helical" evidence="8">
    <location>
        <begin position="147"/>
        <end position="165"/>
    </location>
</feature>
<comment type="caution">
    <text evidence="10">The sequence shown here is derived from an EMBL/GenBank/DDBJ whole genome shotgun (WGS) entry which is preliminary data.</text>
</comment>
<feature type="transmembrane region" description="Helical" evidence="8">
    <location>
        <begin position="259"/>
        <end position="278"/>
    </location>
</feature>
<keyword evidence="4" id="KW-1003">Cell membrane</keyword>
<dbReference type="RefSeq" id="WP_082620505.1">
    <property type="nucleotide sequence ID" value="NZ_BBAC01000004.1"/>
</dbReference>
<evidence type="ECO:0000256" key="1">
    <source>
        <dbReference type="ARBA" id="ARBA00004651"/>
    </source>
</evidence>
<feature type="transmembrane region" description="Helical" evidence="8">
    <location>
        <begin position="87"/>
        <end position="107"/>
    </location>
</feature>
<evidence type="ECO:0000256" key="2">
    <source>
        <dbReference type="ARBA" id="ARBA00008537"/>
    </source>
</evidence>
<dbReference type="PRINTS" id="PR01036">
    <property type="entry name" value="TCRTETB"/>
</dbReference>
<feature type="transmembrane region" description="Helical" evidence="8">
    <location>
        <begin position="462"/>
        <end position="486"/>
    </location>
</feature>
<feature type="transmembrane region" description="Helical" evidence="8">
    <location>
        <begin position="299"/>
        <end position="324"/>
    </location>
</feature>
<name>A0A0R1ZJD9_9LACO</name>
<evidence type="ECO:0000259" key="9">
    <source>
        <dbReference type="PROSITE" id="PS50850"/>
    </source>
</evidence>
<dbReference type="SUPFAM" id="SSF103473">
    <property type="entry name" value="MFS general substrate transporter"/>
    <property type="match status" value="1"/>
</dbReference>
<keyword evidence="3" id="KW-0813">Transport</keyword>
<dbReference type="NCBIfam" id="TIGR00711">
    <property type="entry name" value="efflux_EmrB"/>
    <property type="match status" value="1"/>
</dbReference>
<evidence type="ECO:0000313" key="10">
    <source>
        <dbReference type="EMBL" id="KRM54498.1"/>
    </source>
</evidence>
<protein>
    <submittedName>
        <fullName evidence="10">MFS family major facilitator transporter, multidrug cation symporter</fullName>
    </submittedName>
</protein>
<feature type="transmembrane region" description="Helical" evidence="8">
    <location>
        <begin position="364"/>
        <end position="383"/>
    </location>
</feature>
<dbReference type="InterPro" id="IPR036259">
    <property type="entry name" value="MFS_trans_sf"/>
</dbReference>
<evidence type="ECO:0000256" key="5">
    <source>
        <dbReference type="ARBA" id="ARBA00022692"/>
    </source>
</evidence>
<keyword evidence="6 8" id="KW-1133">Transmembrane helix</keyword>
<dbReference type="InterPro" id="IPR004638">
    <property type="entry name" value="EmrB-like"/>
</dbReference>
<evidence type="ECO:0000256" key="7">
    <source>
        <dbReference type="ARBA" id="ARBA00023136"/>
    </source>
</evidence>
<feature type="domain" description="Major facilitator superfamily (MFS) profile" evidence="9">
    <location>
        <begin position="49"/>
        <end position="488"/>
    </location>
</feature>
<dbReference type="GO" id="GO:0005886">
    <property type="term" value="C:plasma membrane"/>
    <property type="evidence" value="ECO:0007669"/>
    <property type="project" value="UniProtKB-SubCell"/>
</dbReference>
<dbReference type="InterPro" id="IPR011701">
    <property type="entry name" value="MFS"/>
</dbReference>
<keyword evidence="7 8" id="KW-0472">Membrane</keyword>
<evidence type="ECO:0000256" key="6">
    <source>
        <dbReference type="ARBA" id="ARBA00022989"/>
    </source>
</evidence>
<dbReference type="Gene3D" id="1.20.1250.20">
    <property type="entry name" value="MFS general substrate transporter like domains"/>
    <property type="match status" value="1"/>
</dbReference>
<evidence type="ECO:0000256" key="3">
    <source>
        <dbReference type="ARBA" id="ARBA00022448"/>
    </source>
</evidence>
<reference evidence="10 11" key="1">
    <citation type="journal article" date="2015" name="Genome Announc.">
        <title>Expanding the biotechnology potential of lactobacilli through comparative genomics of 213 strains and associated genera.</title>
        <authorList>
            <person name="Sun Z."/>
            <person name="Harris H.M."/>
            <person name="McCann A."/>
            <person name="Guo C."/>
            <person name="Argimon S."/>
            <person name="Zhang W."/>
            <person name="Yang X."/>
            <person name="Jeffery I.B."/>
            <person name="Cooney J.C."/>
            <person name="Kagawa T.F."/>
            <person name="Liu W."/>
            <person name="Song Y."/>
            <person name="Salvetti E."/>
            <person name="Wrobel A."/>
            <person name="Rasinkangas P."/>
            <person name="Parkhill J."/>
            <person name="Rea M.C."/>
            <person name="O'Sullivan O."/>
            <person name="Ritari J."/>
            <person name="Douillard F.P."/>
            <person name="Paul Ross R."/>
            <person name="Yang R."/>
            <person name="Briner A.E."/>
            <person name="Felis G.E."/>
            <person name="de Vos W.M."/>
            <person name="Barrangou R."/>
            <person name="Klaenhammer T.R."/>
            <person name="Caufield P.W."/>
            <person name="Cui Y."/>
            <person name="Zhang H."/>
            <person name="O'Toole P.W."/>
        </authorList>
    </citation>
    <scope>NUCLEOTIDE SEQUENCE [LARGE SCALE GENOMIC DNA]</scope>
    <source>
        <strain evidence="10 11">DSM 20505</strain>
    </source>
</reference>